<feature type="compositionally biased region" description="Low complexity" evidence="5">
    <location>
        <begin position="795"/>
        <end position="809"/>
    </location>
</feature>
<keyword evidence="3" id="KW-0732">Signal</keyword>
<evidence type="ECO:0000256" key="5">
    <source>
        <dbReference type="SAM" id="MobiDB-lite"/>
    </source>
</evidence>
<organism evidence="8 11">
    <name type="scientific">Actinotignum timonense</name>
    <dbReference type="NCBI Taxonomy" id="1870995"/>
    <lineage>
        <taxon>Bacteria</taxon>
        <taxon>Bacillati</taxon>
        <taxon>Actinomycetota</taxon>
        <taxon>Actinomycetes</taxon>
        <taxon>Actinomycetales</taxon>
        <taxon>Actinomycetaceae</taxon>
        <taxon>Actinotignum</taxon>
    </lineage>
</organism>
<evidence type="ECO:0000256" key="4">
    <source>
        <dbReference type="ARBA" id="ARBA00023088"/>
    </source>
</evidence>
<evidence type="ECO:0000256" key="6">
    <source>
        <dbReference type="SAM" id="Phobius"/>
    </source>
</evidence>
<dbReference type="EMBL" id="JAWNFY010000028">
    <property type="protein sequence ID" value="MDY5147056.1"/>
    <property type="molecule type" value="Genomic_DNA"/>
</dbReference>
<keyword evidence="10" id="KW-1185">Reference proteome</keyword>
<dbReference type="PROSITE" id="PS50847">
    <property type="entry name" value="GRAM_POS_ANCHORING"/>
    <property type="match status" value="1"/>
</dbReference>
<evidence type="ECO:0000259" key="7">
    <source>
        <dbReference type="PROSITE" id="PS50847"/>
    </source>
</evidence>
<dbReference type="NCBIfam" id="TIGR01167">
    <property type="entry name" value="LPXTG_anchor"/>
    <property type="match status" value="1"/>
</dbReference>
<evidence type="ECO:0000256" key="2">
    <source>
        <dbReference type="ARBA" id="ARBA00022525"/>
    </source>
</evidence>
<evidence type="ECO:0000313" key="10">
    <source>
        <dbReference type="Proteomes" id="UP001284901"/>
    </source>
</evidence>
<evidence type="ECO:0000256" key="1">
    <source>
        <dbReference type="ARBA" id="ARBA00022512"/>
    </source>
</evidence>
<proteinExistence type="predicted"/>
<feature type="domain" description="Gram-positive cocci surface proteins LPxTG" evidence="7">
    <location>
        <begin position="966"/>
        <end position="997"/>
    </location>
</feature>
<dbReference type="EMBL" id="JAWNFV010000029">
    <property type="protein sequence ID" value="MDY5141485.1"/>
    <property type="molecule type" value="Genomic_DNA"/>
</dbReference>
<evidence type="ECO:0000313" key="9">
    <source>
        <dbReference type="EMBL" id="MDY5147056.1"/>
    </source>
</evidence>
<dbReference type="Pfam" id="PF17963">
    <property type="entry name" value="Big_9"/>
    <property type="match status" value="1"/>
</dbReference>
<keyword evidence="6" id="KW-0472">Membrane</keyword>
<evidence type="ECO:0000313" key="8">
    <source>
        <dbReference type="EMBL" id="MDY5141485.1"/>
    </source>
</evidence>
<keyword evidence="6" id="KW-0812">Transmembrane</keyword>
<reference evidence="8 10" key="1">
    <citation type="submission" date="2023-10" db="EMBL/GenBank/DDBJ databases">
        <title>Whole Genome based description of the genera Actinobaculum and Actinotignum reveals a complex phylogenetic relationship within the species included in the genus Actinotignum.</title>
        <authorList>
            <person name="Jensen C.S."/>
            <person name="Dargis R."/>
            <person name="Kemp M."/>
            <person name="Christensen J.J."/>
        </authorList>
    </citation>
    <scope>NUCLEOTIDE SEQUENCE</scope>
    <source>
        <strain evidence="9 10">SLA_B089</strain>
        <strain evidence="8">SLA_B245</strain>
    </source>
</reference>
<dbReference type="InterPro" id="IPR019931">
    <property type="entry name" value="LPXTG_anchor"/>
</dbReference>
<protein>
    <submittedName>
        <fullName evidence="8">LPXTG cell wall anchor domain-containing protein</fullName>
    </submittedName>
</protein>
<keyword evidence="4" id="KW-0572">Peptidoglycan-anchor</keyword>
<feature type="region of interest" description="Disordered" evidence="5">
    <location>
        <begin position="795"/>
        <end position="845"/>
    </location>
</feature>
<keyword evidence="2" id="KW-0964">Secreted</keyword>
<comment type="caution">
    <text evidence="8">The sequence shown here is derived from an EMBL/GenBank/DDBJ whole genome shotgun (WGS) entry which is preliminary data.</text>
</comment>
<keyword evidence="6" id="KW-1133">Transmembrane helix</keyword>
<evidence type="ECO:0000313" key="11">
    <source>
        <dbReference type="Proteomes" id="UP001288320"/>
    </source>
</evidence>
<dbReference type="Proteomes" id="UP001288320">
    <property type="component" value="Unassembled WGS sequence"/>
</dbReference>
<sequence>MKVTNPGAGTLTAAADGVNREDCSVPGDTVTFPVVDGAPNYVVQAQVMAKSPQTGTTKVILDSPQQPLSEVRRSKRISFTTGLVEQATASVSTSAPDNVVTLENGAASIPLTLSWGNATTGDATGELVWQVPGNVTLVSVGAPSEGASAQCTTQDRTAVATALEADKSGNTLTWAACPTETAALAGVTGLKVSTGTLASTATGTLPVSVIANSVGDVNTSFTAGVFNTAGNGQVEFSEATPISVYVRTPAPEPVVTEVAWEDATDQNAKNCDTKQVTQTRTVTTTPHKWDPAGKQWVADPDNAKVETQTQTRAMTDSELQVCTPKPADKVDTAEWVDGTGSDAKNCATKQVTQTRTKTTTPYKWDTATKTWVLDADKVKVESETQTRPMTDVELMACAIRPADKVDTTQWVDSTDEGAKDCATGKVTQTRSKTTTPYKWDTVAHEYVLDTENAVTVTETQTRDMSDAELQVCTPKPADKIDNGEWTDSTDEGAKDCAAGKVKQSRSVTTTPYKWDAATKTWVADTDKAVTSTETQTRDMTDSELQVCTPAPADDVKTTEWVDSTDEGAKDCQTGKVKQSRTVTTTPYKWDATSKEWVADTEKAVTSTESQVRDMTDSELQECTVNPGLKVEETEWTDSAEDGAKDCTTRKVTQTRTVTTTPYKWDSVSKKWVLDPENATTKTESQVRDMNEDEVKVCMAGTGVPTYPDPTPVPPNGSVTIDPINGPDNPAQCEPTGPVTRADGVTITVDKDCKVTITIPEGKTPGLLTPPIEATPKYPTPDKPVVTVPVKVIDTPDWDDTTTTPGTPVTVEKKKGEVPEGTTTQVTGPGTAVLNPDGSITVTPNEGAVPGEKITVKVVDKVGNPLDNITVTITEPAPAPDWDDSLTGPGKKVDVPNKGGDVPPGSTVTVNGPGSAVLNPDGSITVTPNEGAKPGEKITITVSDGEGKELDSFTVKIGKPKTSTKALPVTGAHTTGLAGLAGLLVLAGGLSVWRRRRN</sequence>
<accession>A0AAW9HMF5</accession>
<dbReference type="AlphaFoldDB" id="A0AAW9HMF5"/>
<gene>
    <name evidence="8" type="ORF">R6G74_09220</name>
    <name evidence="9" type="ORF">R6P33_08510</name>
</gene>
<name>A0AAW9HMF5_9ACTO</name>
<evidence type="ECO:0000256" key="3">
    <source>
        <dbReference type="ARBA" id="ARBA00022729"/>
    </source>
</evidence>
<dbReference type="Proteomes" id="UP001284901">
    <property type="component" value="Unassembled WGS sequence"/>
</dbReference>
<feature type="transmembrane region" description="Helical" evidence="6">
    <location>
        <begin position="970"/>
        <end position="992"/>
    </location>
</feature>
<keyword evidence="1" id="KW-0134">Cell wall</keyword>
<dbReference type="RefSeq" id="WP_143231822.1">
    <property type="nucleotide sequence ID" value="NZ_CAUPFC010000012.1"/>
</dbReference>